<protein>
    <recommendedName>
        <fullName evidence="12">Prepilin-type N-terminal cleavage/methylation domain-containing protein</fullName>
    </recommendedName>
</protein>
<evidence type="ECO:0000256" key="5">
    <source>
        <dbReference type="ARBA" id="ARBA00022764"/>
    </source>
</evidence>
<dbReference type="InterPro" id="IPR012902">
    <property type="entry name" value="N_methyl_site"/>
</dbReference>
<keyword evidence="4 9" id="KW-0812">Transmembrane</keyword>
<dbReference type="EMBL" id="BMOD01000001">
    <property type="protein sequence ID" value="GGJ18316.1"/>
    <property type="molecule type" value="Genomic_DNA"/>
</dbReference>
<evidence type="ECO:0000313" key="10">
    <source>
        <dbReference type="EMBL" id="GGJ18316.1"/>
    </source>
</evidence>
<dbReference type="PRINTS" id="PR00813">
    <property type="entry name" value="BCTERIALGSPG"/>
</dbReference>
<evidence type="ECO:0000256" key="9">
    <source>
        <dbReference type="SAM" id="Phobius"/>
    </source>
</evidence>
<comment type="caution">
    <text evidence="10">The sequence shown here is derived from an EMBL/GenBank/DDBJ whole genome shotgun (WGS) entry which is preliminary data.</text>
</comment>
<dbReference type="RefSeq" id="WP_268239699.1">
    <property type="nucleotide sequence ID" value="NZ_BMOD01000001.1"/>
</dbReference>
<sequence length="132" mass="14000">MTHRTKARNAGFTLVELLIVIAIVGILAAVMIPAIVASKTRGYNLAAQTCASSLAKAANIYWINNISAPGYPAPSALTADVSTYGTQQCLLPGLTITGIAATATHFEYEVKHQDGNRVYTINEVQLIITKAP</sequence>
<feature type="transmembrane region" description="Helical" evidence="9">
    <location>
        <begin position="12"/>
        <end position="36"/>
    </location>
</feature>
<keyword evidence="6 9" id="KW-1133">Transmembrane helix</keyword>
<dbReference type="PANTHER" id="PTHR30093:SF44">
    <property type="entry name" value="TYPE II SECRETION SYSTEM CORE PROTEIN G"/>
    <property type="match status" value="1"/>
</dbReference>
<dbReference type="SUPFAM" id="SSF54523">
    <property type="entry name" value="Pili subunits"/>
    <property type="match status" value="1"/>
</dbReference>
<keyword evidence="8" id="KW-0998">Cell outer membrane</keyword>
<dbReference type="InterPro" id="IPR045584">
    <property type="entry name" value="Pilin-like"/>
</dbReference>
<dbReference type="InterPro" id="IPR000983">
    <property type="entry name" value="Bac_GSPG_pilin"/>
</dbReference>
<name>A0ABQ2CUP6_9DEIO</name>
<gene>
    <name evidence="10" type="ORF">GCM10008938_00570</name>
</gene>
<reference evidence="11" key="1">
    <citation type="journal article" date="2019" name="Int. J. Syst. Evol. Microbiol.">
        <title>The Global Catalogue of Microorganisms (GCM) 10K type strain sequencing project: providing services to taxonomists for standard genome sequencing and annotation.</title>
        <authorList>
            <consortium name="The Broad Institute Genomics Platform"/>
            <consortium name="The Broad Institute Genome Sequencing Center for Infectious Disease"/>
            <person name="Wu L."/>
            <person name="Ma J."/>
        </authorList>
    </citation>
    <scope>NUCLEOTIDE SEQUENCE [LARGE SCALE GENOMIC DNA]</scope>
    <source>
        <strain evidence="11">JCM 14370</strain>
    </source>
</reference>
<evidence type="ECO:0000256" key="1">
    <source>
        <dbReference type="ARBA" id="ARBA00004203"/>
    </source>
</evidence>
<keyword evidence="7 9" id="KW-0472">Membrane</keyword>
<dbReference type="Proteomes" id="UP000632222">
    <property type="component" value="Unassembled WGS sequence"/>
</dbReference>
<organism evidence="10 11">
    <name type="scientific">Deinococcus roseus</name>
    <dbReference type="NCBI Taxonomy" id="392414"/>
    <lineage>
        <taxon>Bacteria</taxon>
        <taxon>Thermotogati</taxon>
        <taxon>Deinococcota</taxon>
        <taxon>Deinococci</taxon>
        <taxon>Deinococcales</taxon>
        <taxon>Deinococcaceae</taxon>
        <taxon>Deinococcus</taxon>
    </lineage>
</organism>
<evidence type="ECO:0008006" key="12">
    <source>
        <dbReference type="Google" id="ProtNLM"/>
    </source>
</evidence>
<dbReference type="NCBIfam" id="TIGR02532">
    <property type="entry name" value="IV_pilin_GFxxxE"/>
    <property type="match status" value="1"/>
</dbReference>
<evidence type="ECO:0000256" key="2">
    <source>
        <dbReference type="ARBA" id="ARBA00004418"/>
    </source>
</evidence>
<proteinExistence type="predicted"/>
<keyword evidence="5" id="KW-0574">Periplasm</keyword>
<dbReference type="Gene3D" id="3.30.700.10">
    <property type="entry name" value="Glycoprotein, Type 4 Pilin"/>
    <property type="match status" value="1"/>
</dbReference>
<dbReference type="Pfam" id="PF07963">
    <property type="entry name" value="N_methyl"/>
    <property type="match status" value="1"/>
</dbReference>
<accession>A0ABQ2CUP6</accession>
<evidence type="ECO:0000256" key="8">
    <source>
        <dbReference type="ARBA" id="ARBA00023237"/>
    </source>
</evidence>
<evidence type="ECO:0000256" key="4">
    <source>
        <dbReference type="ARBA" id="ARBA00022692"/>
    </source>
</evidence>
<evidence type="ECO:0000256" key="3">
    <source>
        <dbReference type="ARBA" id="ARBA00022481"/>
    </source>
</evidence>
<evidence type="ECO:0000313" key="11">
    <source>
        <dbReference type="Proteomes" id="UP000632222"/>
    </source>
</evidence>
<dbReference type="PANTHER" id="PTHR30093">
    <property type="entry name" value="GENERAL SECRETION PATHWAY PROTEIN G"/>
    <property type="match status" value="1"/>
</dbReference>
<keyword evidence="3" id="KW-0488">Methylation</keyword>
<dbReference type="PROSITE" id="PS00409">
    <property type="entry name" value="PROKAR_NTER_METHYL"/>
    <property type="match status" value="1"/>
</dbReference>
<comment type="subcellular location">
    <subcellularLocation>
        <location evidence="1">Cell outer membrane</location>
        <topology evidence="1">Single-pass membrane protein</topology>
    </subcellularLocation>
    <subcellularLocation>
        <location evidence="2">Periplasm</location>
    </subcellularLocation>
</comment>
<evidence type="ECO:0000256" key="6">
    <source>
        <dbReference type="ARBA" id="ARBA00022989"/>
    </source>
</evidence>
<keyword evidence="11" id="KW-1185">Reference proteome</keyword>
<evidence type="ECO:0000256" key="7">
    <source>
        <dbReference type="ARBA" id="ARBA00023136"/>
    </source>
</evidence>